<dbReference type="PROSITE" id="PS51782">
    <property type="entry name" value="LYSM"/>
    <property type="match status" value="1"/>
</dbReference>
<protein>
    <recommendedName>
        <fullName evidence="1">LysM domain-containing protein</fullName>
    </recommendedName>
</protein>
<proteinExistence type="predicted"/>
<dbReference type="RefSeq" id="WP_089909351.1">
    <property type="nucleotide sequence ID" value="NZ_FOBB01000002.1"/>
</dbReference>
<feature type="domain" description="LysM" evidence="1">
    <location>
        <begin position="173"/>
        <end position="220"/>
    </location>
</feature>
<dbReference type="InterPro" id="IPR018392">
    <property type="entry name" value="LysM"/>
</dbReference>
<name>A0A1H7QDQ1_9BACT</name>
<dbReference type="EMBL" id="FOBB01000002">
    <property type="protein sequence ID" value="SEL46063.1"/>
    <property type="molecule type" value="Genomic_DNA"/>
</dbReference>
<dbReference type="Proteomes" id="UP000198984">
    <property type="component" value="Unassembled WGS sequence"/>
</dbReference>
<evidence type="ECO:0000259" key="1">
    <source>
        <dbReference type="PROSITE" id="PS51782"/>
    </source>
</evidence>
<evidence type="ECO:0000313" key="3">
    <source>
        <dbReference type="Proteomes" id="UP000198984"/>
    </source>
</evidence>
<dbReference type="OrthoDB" id="9815939at2"/>
<dbReference type="STRING" id="573321.SAMN04488505_102320"/>
<accession>A0A1H7QDQ1</accession>
<dbReference type="AlphaFoldDB" id="A0A1H7QDQ1"/>
<reference evidence="2 3" key="1">
    <citation type="submission" date="2016-10" db="EMBL/GenBank/DDBJ databases">
        <authorList>
            <person name="de Groot N.N."/>
        </authorList>
    </citation>
    <scope>NUCLEOTIDE SEQUENCE [LARGE SCALE GENOMIC DNA]</scope>
    <source>
        <strain evidence="2 3">DSM 21039</strain>
    </source>
</reference>
<keyword evidence="3" id="KW-1185">Reference proteome</keyword>
<dbReference type="InterPro" id="IPR045361">
    <property type="entry name" value="CIS_tube_prot_N"/>
</dbReference>
<evidence type="ECO:0000313" key="2">
    <source>
        <dbReference type="EMBL" id="SEL46063.1"/>
    </source>
</evidence>
<dbReference type="Pfam" id="PF19266">
    <property type="entry name" value="CIS_tube"/>
    <property type="match status" value="1"/>
</dbReference>
<gene>
    <name evidence="2" type="ORF">SAMN04488505_102320</name>
</gene>
<sequence>MDDQSLAKLPFNLKIIPINDTGFPIGIPFIAMFNPENFTIHEDIDWLANCPPGAQGANLKYKGTKPRTFTLEFTIDGTGVNTNGVKIPVTAQVALFRAATTGVRGALHKPAFLLVQYGLFICTCALNSSNVTYSLFDFTGLPIRAKISASFTEHTVPTLSDILGMLSSPDLTHYKTVKEGELLPVLTNEIYNNQLYYLQVAKVNKLKNFRKLQAGTKLKFPPIDSNNGSSKTQTS</sequence>
<organism evidence="2 3">
    <name type="scientific">Chitinophaga rupis</name>
    <dbReference type="NCBI Taxonomy" id="573321"/>
    <lineage>
        <taxon>Bacteria</taxon>
        <taxon>Pseudomonadati</taxon>
        <taxon>Bacteroidota</taxon>
        <taxon>Chitinophagia</taxon>
        <taxon>Chitinophagales</taxon>
        <taxon>Chitinophagaceae</taxon>
        <taxon>Chitinophaga</taxon>
    </lineage>
</organism>